<dbReference type="Proteomes" id="UP000320762">
    <property type="component" value="Unassembled WGS sequence"/>
</dbReference>
<proteinExistence type="predicted"/>
<comment type="caution">
    <text evidence="1">The sequence shown here is derived from an EMBL/GenBank/DDBJ whole genome shotgun (WGS) entry which is preliminary data.</text>
</comment>
<organism evidence="1 2">
    <name type="scientific">Schizophyllum amplum</name>
    <dbReference type="NCBI Taxonomy" id="97359"/>
    <lineage>
        <taxon>Eukaryota</taxon>
        <taxon>Fungi</taxon>
        <taxon>Dikarya</taxon>
        <taxon>Basidiomycota</taxon>
        <taxon>Agaricomycotina</taxon>
        <taxon>Agaricomycetes</taxon>
        <taxon>Agaricomycetidae</taxon>
        <taxon>Agaricales</taxon>
        <taxon>Schizophyllaceae</taxon>
        <taxon>Schizophyllum</taxon>
    </lineage>
</organism>
<dbReference type="EMBL" id="VDMD01000017">
    <property type="protein sequence ID" value="TRM61218.1"/>
    <property type="molecule type" value="Genomic_DNA"/>
</dbReference>
<gene>
    <name evidence="1" type="ORF">BD626DRAFT_501824</name>
</gene>
<evidence type="ECO:0000313" key="2">
    <source>
        <dbReference type="Proteomes" id="UP000320762"/>
    </source>
</evidence>
<dbReference type="AlphaFoldDB" id="A0A550C8T8"/>
<reference evidence="1 2" key="1">
    <citation type="journal article" date="2019" name="New Phytol.">
        <title>Comparative genomics reveals unique wood-decay strategies and fruiting body development in the Schizophyllaceae.</title>
        <authorList>
            <person name="Almasi E."/>
            <person name="Sahu N."/>
            <person name="Krizsan K."/>
            <person name="Balint B."/>
            <person name="Kovacs G.M."/>
            <person name="Kiss B."/>
            <person name="Cseklye J."/>
            <person name="Drula E."/>
            <person name="Henrissat B."/>
            <person name="Nagy I."/>
            <person name="Chovatia M."/>
            <person name="Adam C."/>
            <person name="LaButti K."/>
            <person name="Lipzen A."/>
            <person name="Riley R."/>
            <person name="Grigoriev I.V."/>
            <person name="Nagy L.G."/>
        </authorList>
    </citation>
    <scope>NUCLEOTIDE SEQUENCE [LARGE SCALE GENOMIC DNA]</scope>
    <source>
        <strain evidence="1 2">NL-1724</strain>
    </source>
</reference>
<keyword evidence="2" id="KW-1185">Reference proteome</keyword>
<name>A0A550C8T8_9AGAR</name>
<sequence length="169" mass="17984">MAASPISTAKGLLITLPSASASLSRGAPPSLSNPSTPSADVALTCDWLTRSRAVAISMSGHLLCFVDQRLLTDIPEDLPIPCSALSLAGYSDDWPRVAAESRPRHPDALMTIQSRPHAVRPHLRSHDVDQECAELARLRRLVPTSRGGSFQKCSVAVASPYRGCLAVSC</sequence>
<accession>A0A550C8T8</accession>
<protein>
    <submittedName>
        <fullName evidence="1">Uncharacterized protein</fullName>
    </submittedName>
</protein>
<evidence type="ECO:0000313" key="1">
    <source>
        <dbReference type="EMBL" id="TRM61218.1"/>
    </source>
</evidence>